<reference evidence="4 5" key="1">
    <citation type="submission" date="2020-09" db="EMBL/GenBank/DDBJ databases">
        <title>Genome sequencing and assembly of Pontibacter sp.</title>
        <authorList>
            <person name="Chhetri G."/>
        </authorList>
    </citation>
    <scope>NUCLEOTIDE SEQUENCE [LARGE SCALE GENOMIC DNA]</scope>
    <source>
        <strain evidence="4 5">JH31</strain>
    </source>
</reference>
<dbReference type="Gene3D" id="2.60.40.3140">
    <property type="match status" value="1"/>
</dbReference>
<feature type="domain" description="Transglutaminase-like" evidence="2">
    <location>
        <begin position="272"/>
        <end position="348"/>
    </location>
</feature>
<proteinExistence type="predicted"/>
<feature type="signal peptide" evidence="1">
    <location>
        <begin position="1"/>
        <end position="22"/>
    </location>
</feature>
<accession>A0ABR7XEJ7</accession>
<protein>
    <submittedName>
        <fullName evidence="4">DUF3857 and transglutaminase domain-containing protein</fullName>
    </submittedName>
</protein>
<dbReference type="InterPro" id="IPR024618">
    <property type="entry name" value="DUF3857"/>
</dbReference>
<comment type="caution">
    <text evidence="4">The sequence shown here is derived from an EMBL/GenBank/DDBJ whole genome shotgun (WGS) entry which is preliminary data.</text>
</comment>
<evidence type="ECO:0000313" key="5">
    <source>
        <dbReference type="Proteomes" id="UP000625551"/>
    </source>
</evidence>
<feature type="domain" description="DUF3857" evidence="3">
    <location>
        <begin position="52"/>
        <end position="211"/>
    </location>
</feature>
<evidence type="ECO:0000313" key="4">
    <source>
        <dbReference type="EMBL" id="MBD1396714.1"/>
    </source>
</evidence>
<feature type="chain" id="PRO_5045596867" evidence="1">
    <location>
        <begin position="23"/>
        <end position="632"/>
    </location>
</feature>
<name>A0ABR7XEJ7_9BACT</name>
<dbReference type="EMBL" id="JACXAJ010000002">
    <property type="protein sequence ID" value="MBD1396714.1"/>
    <property type="molecule type" value="Genomic_DNA"/>
</dbReference>
<dbReference type="InterPro" id="IPR002931">
    <property type="entry name" value="Transglutaminase-like"/>
</dbReference>
<evidence type="ECO:0000256" key="1">
    <source>
        <dbReference type="SAM" id="SignalP"/>
    </source>
</evidence>
<dbReference type="Gene3D" id="3.10.620.30">
    <property type="match status" value="1"/>
</dbReference>
<sequence>MKLNFYTLLLAVCLLFASQAQARPDNPDLLKGANAIVELEETVFTVNSLSKGTTRVKTVITILNEGGKEHAKLYVPHDKLNKVDFLKGTSYDRNGKKIKSLKNSDIKDVSASSADNEVLHNRIMYADLTHSIYPYKVEFEYQTTSSNMLFYPAWVPLGSSKTSVAKATFQVLMPKGVKLRYRESNLPQKVKQEATATHDVYNWEISNLAPIESEPYGPNMLEILPMVRTAPSDFEVQGYKGNMETWESYGKWVSKLNEGRDVLPEATKKKLQTMVAGIDDPMEKIGKVYNYLQSNTRYVSIQLGLGGWQPFEASFVDTKGYGDCKALTNYTQSMLQAVGIPSIYALVNGGSNERAVLTDFPSSQFNHVILCVPMKQDTLWLECTSQFESAGFSGSFTGDRHALLITPEGGKLVKTQTYTAQDNLQSRVATVKLDETGNGVAQVQTRYTGVQHEDHRDILHHMSPEEQRKWLYRNIEIPAFDLKSFAFDLKKGRMPEVSEKLELSLRQCVTMSGKRMFLTPNLMNRWSTLPQNTGKRQWEVVRTTAYTDVDTVVYEMPAGYTLEFKPNDTSYTTAFGSYKASVQVKGREVRYVRTLQMHKGRFDPEVYPTMVEFMNNVYKADMQQLVFVKNVQ</sequence>
<dbReference type="InterPro" id="IPR038765">
    <property type="entry name" value="Papain-like_cys_pep_sf"/>
</dbReference>
<dbReference type="Pfam" id="PF01841">
    <property type="entry name" value="Transglut_core"/>
    <property type="match status" value="1"/>
</dbReference>
<dbReference type="RefSeq" id="WP_191182872.1">
    <property type="nucleotide sequence ID" value="NZ_JACXAJ010000002.1"/>
</dbReference>
<dbReference type="Pfam" id="PF12969">
    <property type="entry name" value="DUF3857"/>
    <property type="match status" value="1"/>
</dbReference>
<dbReference type="Gene3D" id="2.60.120.1130">
    <property type="match status" value="1"/>
</dbReference>
<gene>
    <name evidence="4" type="ORF">H9Q13_06005</name>
</gene>
<dbReference type="Proteomes" id="UP000625551">
    <property type="component" value="Unassembled WGS sequence"/>
</dbReference>
<dbReference type="SUPFAM" id="SSF54001">
    <property type="entry name" value="Cysteine proteinases"/>
    <property type="match status" value="1"/>
</dbReference>
<organism evidence="4 5">
    <name type="scientific">Pontibacter aquaedesilientis</name>
    <dbReference type="NCBI Taxonomy" id="2766980"/>
    <lineage>
        <taxon>Bacteria</taxon>
        <taxon>Pseudomonadati</taxon>
        <taxon>Bacteroidota</taxon>
        <taxon>Cytophagia</taxon>
        <taxon>Cytophagales</taxon>
        <taxon>Hymenobacteraceae</taxon>
        <taxon>Pontibacter</taxon>
    </lineage>
</organism>
<evidence type="ECO:0000259" key="2">
    <source>
        <dbReference type="Pfam" id="PF01841"/>
    </source>
</evidence>
<evidence type="ECO:0000259" key="3">
    <source>
        <dbReference type="Pfam" id="PF12969"/>
    </source>
</evidence>
<keyword evidence="5" id="KW-1185">Reference proteome</keyword>
<keyword evidence="1" id="KW-0732">Signal</keyword>